<dbReference type="InterPro" id="IPR000073">
    <property type="entry name" value="AB_hydrolase_1"/>
</dbReference>
<protein>
    <submittedName>
        <fullName evidence="2">Alpha/beta hydrolase</fullName>
    </submittedName>
</protein>
<dbReference type="PRINTS" id="PR00111">
    <property type="entry name" value="ABHYDROLASE"/>
</dbReference>
<dbReference type="GO" id="GO:0046464">
    <property type="term" value="P:acylglycerol catabolic process"/>
    <property type="evidence" value="ECO:0007669"/>
    <property type="project" value="TreeGrafter"/>
</dbReference>
<gene>
    <name evidence="2" type="ORF">JIN83_10570</name>
</gene>
<feature type="domain" description="AB hydrolase-1" evidence="1">
    <location>
        <begin position="57"/>
        <end position="159"/>
    </location>
</feature>
<dbReference type="PANTHER" id="PTHR43798">
    <property type="entry name" value="MONOACYLGLYCEROL LIPASE"/>
    <property type="match status" value="1"/>
</dbReference>
<dbReference type="SUPFAM" id="SSF53474">
    <property type="entry name" value="alpha/beta-Hydrolases"/>
    <property type="match status" value="1"/>
</dbReference>
<comment type="caution">
    <text evidence="2">The sequence shown here is derived from an EMBL/GenBank/DDBJ whole genome shotgun (WGS) entry which is preliminary data.</text>
</comment>
<dbReference type="InterPro" id="IPR050266">
    <property type="entry name" value="AB_hydrolase_sf"/>
</dbReference>
<dbReference type="AlphaFoldDB" id="A0AAE2VE55"/>
<dbReference type="Proteomes" id="UP000634206">
    <property type="component" value="Unassembled WGS sequence"/>
</dbReference>
<sequence length="321" mass="36950">MAVTLAQPALAETEVKFDKELTSFQYPFEVSTFKLKSQNQDLDMRYMDVGDKSADKVIVLLHGKNFSGYYWERIAKDLVKKDYRVIIPDQIGFGKSSKPRTYQFSLRQLALNTKKLLDSLKLEKYDVVGHSMGGMVATTFVVDYPQAVNKFILINPIGLESYAKYVQFKDIDFFYQNELGKTLEKARAYQQKNYYDGKWSEEYEKLLIPTKGQIAGDDWEIVAWNNALTYGPIFSENIVEKFPQVTSKTYIINGTRDTTGPGRGWKKEGVTRTLGDYQKLGKHTQKLIKGSKLYELEGLGHMPQYEDYARFNKVFEEVLAD</sequence>
<dbReference type="GO" id="GO:0047372">
    <property type="term" value="F:monoacylglycerol lipase activity"/>
    <property type="evidence" value="ECO:0007669"/>
    <property type="project" value="TreeGrafter"/>
</dbReference>
<keyword evidence="2" id="KW-0378">Hydrolase</keyword>
<dbReference type="EMBL" id="JAENIG010000006">
    <property type="protein sequence ID" value="MBK1855404.1"/>
    <property type="molecule type" value="Genomic_DNA"/>
</dbReference>
<reference evidence="2" key="1">
    <citation type="submission" date="2021-01" db="EMBL/GenBank/DDBJ databases">
        <title>Modified the classification status of verrucomicrobia.</title>
        <authorList>
            <person name="Feng X."/>
        </authorList>
    </citation>
    <scope>NUCLEOTIDE SEQUENCE</scope>
    <source>
        <strain evidence="2">5K15</strain>
    </source>
</reference>
<dbReference type="RefSeq" id="WP_309490017.1">
    <property type="nucleotide sequence ID" value="NZ_JAENIG010000006.1"/>
</dbReference>
<dbReference type="GO" id="GO:0016020">
    <property type="term" value="C:membrane"/>
    <property type="evidence" value="ECO:0007669"/>
    <property type="project" value="TreeGrafter"/>
</dbReference>
<evidence type="ECO:0000259" key="1">
    <source>
        <dbReference type="Pfam" id="PF00561"/>
    </source>
</evidence>
<proteinExistence type="predicted"/>
<name>A0AAE2VE55_9BACT</name>
<keyword evidence="3" id="KW-1185">Reference proteome</keyword>
<dbReference type="InterPro" id="IPR029058">
    <property type="entry name" value="AB_hydrolase_fold"/>
</dbReference>
<evidence type="ECO:0000313" key="3">
    <source>
        <dbReference type="Proteomes" id="UP000634206"/>
    </source>
</evidence>
<accession>A0AAE2VE55</accession>
<dbReference type="Pfam" id="PF00561">
    <property type="entry name" value="Abhydrolase_1"/>
    <property type="match status" value="1"/>
</dbReference>
<evidence type="ECO:0000313" key="2">
    <source>
        <dbReference type="EMBL" id="MBK1855404.1"/>
    </source>
</evidence>
<organism evidence="2 3">
    <name type="scientific">Oceaniferula flava</name>
    <dbReference type="NCBI Taxonomy" id="2800421"/>
    <lineage>
        <taxon>Bacteria</taxon>
        <taxon>Pseudomonadati</taxon>
        <taxon>Verrucomicrobiota</taxon>
        <taxon>Verrucomicrobiia</taxon>
        <taxon>Verrucomicrobiales</taxon>
        <taxon>Verrucomicrobiaceae</taxon>
        <taxon>Oceaniferula</taxon>
    </lineage>
</organism>
<dbReference type="PANTHER" id="PTHR43798:SF33">
    <property type="entry name" value="HYDROLASE, PUTATIVE (AFU_ORTHOLOGUE AFUA_2G14860)-RELATED"/>
    <property type="match status" value="1"/>
</dbReference>
<dbReference type="Gene3D" id="3.40.50.1820">
    <property type="entry name" value="alpha/beta hydrolase"/>
    <property type="match status" value="1"/>
</dbReference>